<gene>
    <name evidence="1" type="ORF">MGAL_10B083577</name>
</gene>
<accession>A0A8B6GWB6</accession>
<evidence type="ECO:0000313" key="2">
    <source>
        <dbReference type="Proteomes" id="UP000596742"/>
    </source>
</evidence>
<dbReference type="AlphaFoldDB" id="A0A8B6GWB6"/>
<dbReference type="Proteomes" id="UP000596742">
    <property type="component" value="Unassembled WGS sequence"/>
</dbReference>
<keyword evidence="2" id="KW-1185">Reference proteome</keyword>
<organism evidence="1 2">
    <name type="scientific">Mytilus galloprovincialis</name>
    <name type="common">Mediterranean mussel</name>
    <dbReference type="NCBI Taxonomy" id="29158"/>
    <lineage>
        <taxon>Eukaryota</taxon>
        <taxon>Metazoa</taxon>
        <taxon>Spiralia</taxon>
        <taxon>Lophotrochozoa</taxon>
        <taxon>Mollusca</taxon>
        <taxon>Bivalvia</taxon>
        <taxon>Autobranchia</taxon>
        <taxon>Pteriomorphia</taxon>
        <taxon>Mytilida</taxon>
        <taxon>Mytiloidea</taxon>
        <taxon>Mytilidae</taxon>
        <taxon>Mytilinae</taxon>
        <taxon>Mytilus</taxon>
    </lineage>
</organism>
<sequence>MSPKLKGTRSGHRSALARILRRFDDMKSNEEFDRDELWRFDDMKSNEEFDRDELERQKYTKCNEGGYEIESDEALHSTVFLAKTDTKTNNNNNNKKPQRSEVAVHTLKPCIYCGESHSPNTWSKPV</sequence>
<reference evidence="1" key="1">
    <citation type="submission" date="2018-11" db="EMBL/GenBank/DDBJ databases">
        <authorList>
            <person name="Alioto T."/>
            <person name="Alioto T."/>
        </authorList>
    </citation>
    <scope>NUCLEOTIDE SEQUENCE</scope>
</reference>
<name>A0A8B6GWB6_MYTGA</name>
<proteinExistence type="predicted"/>
<comment type="caution">
    <text evidence="1">The sequence shown here is derived from an EMBL/GenBank/DDBJ whole genome shotgun (WGS) entry which is preliminary data.</text>
</comment>
<dbReference type="EMBL" id="UYJE01009100">
    <property type="protein sequence ID" value="VDI70020.1"/>
    <property type="molecule type" value="Genomic_DNA"/>
</dbReference>
<evidence type="ECO:0000313" key="1">
    <source>
        <dbReference type="EMBL" id="VDI70020.1"/>
    </source>
</evidence>
<protein>
    <submittedName>
        <fullName evidence="1">Uncharacterized protein</fullName>
    </submittedName>
</protein>